<dbReference type="EMBL" id="CP001219">
    <property type="protein sequence ID" value="ACK78086.1"/>
    <property type="molecule type" value="Genomic_DNA"/>
</dbReference>
<dbReference type="Proteomes" id="UP000001362">
    <property type="component" value="Chromosome"/>
</dbReference>
<dbReference type="STRING" id="243159.AFE_1128"/>
<evidence type="ECO:0000313" key="2">
    <source>
        <dbReference type="EMBL" id="ACK78086.1"/>
    </source>
</evidence>
<gene>
    <name evidence="2" type="ordered locus">AFE_1128</name>
</gene>
<dbReference type="RefSeq" id="WP_012606837.1">
    <property type="nucleotide sequence ID" value="NC_011761.1"/>
</dbReference>
<evidence type="ECO:0000256" key="1">
    <source>
        <dbReference type="SAM" id="Coils"/>
    </source>
</evidence>
<organism evidence="2 3">
    <name type="scientific">Acidithiobacillus ferrooxidans (strain ATCC 23270 / DSM 14882 / CIP 104768 / NCIMB 8455)</name>
    <name type="common">Ferrobacillus ferrooxidans (strain ATCC 23270)</name>
    <dbReference type="NCBI Taxonomy" id="243159"/>
    <lineage>
        <taxon>Bacteria</taxon>
        <taxon>Pseudomonadati</taxon>
        <taxon>Pseudomonadota</taxon>
        <taxon>Acidithiobacillia</taxon>
        <taxon>Acidithiobacillales</taxon>
        <taxon>Acidithiobacillaceae</taxon>
        <taxon>Acidithiobacillus</taxon>
    </lineage>
</organism>
<dbReference type="eggNOG" id="ENOG503432E">
    <property type="taxonomic scope" value="Bacteria"/>
</dbReference>
<sequence>MGWKNVKDHYRITHIVQVVTDAICIGSPYVYNLIEISLDGRILKRYDERRNEHLERIMREMDADLDVLKRLVQAPDIFANSITVYTWEGAKILEKQCEVFGWPNVTHDGCLMYKNTFSLDKAEVISWAKISAERGVKNAQEVLNRHQKQLQESQEYLDACRLQLDALSADYPENE</sequence>
<dbReference type="AlphaFoldDB" id="B7J876"/>
<proteinExistence type="predicted"/>
<name>B7J876_ACIF2</name>
<accession>B7J876</accession>
<dbReference type="GeneID" id="65280420"/>
<keyword evidence="3" id="KW-1185">Reference proteome</keyword>
<dbReference type="KEGG" id="afr:AFE_1128"/>
<reference evidence="2 3" key="1">
    <citation type="journal article" date="2008" name="BMC Genomics">
        <title>Acidithiobacillus ferrooxidans metabolism: from genome sequence to industrial applications.</title>
        <authorList>
            <person name="Valdes J."/>
            <person name="Pedroso I."/>
            <person name="Quatrini R."/>
            <person name="Dodson R.J."/>
            <person name="Tettelin H."/>
            <person name="Blake R.II."/>
            <person name="Eisen J.A."/>
            <person name="Holmes D.S."/>
        </authorList>
    </citation>
    <scope>NUCLEOTIDE SEQUENCE [LARGE SCALE GENOMIC DNA]</scope>
    <source>
        <strain evidence="3">ATCC 23270 / DSM 14882 / CIP 104768 / NCIMB 8455</strain>
    </source>
</reference>
<dbReference type="HOGENOM" id="CLU_1342546_0_0_6"/>
<feature type="coiled-coil region" evidence="1">
    <location>
        <begin position="129"/>
        <end position="163"/>
    </location>
</feature>
<dbReference type="PaxDb" id="243159-AFE_1128"/>
<evidence type="ECO:0000313" key="3">
    <source>
        <dbReference type="Proteomes" id="UP000001362"/>
    </source>
</evidence>
<keyword evidence="1" id="KW-0175">Coiled coil</keyword>
<protein>
    <submittedName>
        <fullName evidence="2">Uncharacterized protein</fullName>
    </submittedName>
</protein>